<evidence type="ECO:0000313" key="3">
    <source>
        <dbReference type="Proteomes" id="UP001353858"/>
    </source>
</evidence>
<keyword evidence="3" id="KW-1185">Reference proteome</keyword>
<name>A0AAN7Q911_9COLE</name>
<evidence type="ECO:0000256" key="1">
    <source>
        <dbReference type="SAM" id="MobiDB-lite"/>
    </source>
</evidence>
<dbReference type="EMBL" id="JARPUR010000002">
    <property type="protein sequence ID" value="KAK4883370.1"/>
    <property type="molecule type" value="Genomic_DNA"/>
</dbReference>
<feature type="compositionally biased region" description="Low complexity" evidence="1">
    <location>
        <begin position="240"/>
        <end position="250"/>
    </location>
</feature>
<protein>
    <submittedName>
        <fullName evidence="2">Uncharacterized protein</fullName>
    </submittedName>
</protein>
<gene>
    <name evidence="2" type="ORF">RN001_006689</name>
</gene>
<accession>A0AAN7Q911</accession>
<sequence>MTTQTILNLFSCGVLHDSELEQAYEDICERLVIHGKVIQEEDEIIFNRLIEKVCEIKYSKKEIPTPSTSKDLVSVHVGRETRANVFRNFTLITEGEKEFKRFRIMGKTVVFKFKDVTEACNPLLWLEVSILFWLYSEKNYGVEKLDDCYAALENRFQSQSEIMPESTYRKINQDHYSMIAKVKELYNAESDKSIKKKLLSILPDSSEVSHIAREFNCFRKLVLNLQNDISESENVDSDSSETSINTSNSTKAPGNQPLNLEVKKLVIDFYKNEENSIQLAVIKDFKSVKDCDGNRSKKVNSM</sequence>
<organism evidence="2 3">
    <name type="scientific">Aquatica leii</name>
    <dbReference type="NCBI Taxonomy" id="1421715"/>
    <lineage>
        <taxon>Eukaryota</taxon>
        <taxon>Metazoa</taxon>
        <taxon>Ecdysozoa</taxon>
        <taxon>Arthropoda</taxon>
        <taxon>Hexapoda</taxon>
        <taxon>Insecta</taxon>
        <taxon>Pterygota</taxon>
        <taxon>Neoptera</taxon>
        <taxon>Endopterygota</taxon>
        <taxon>Coleoptera</taxon>
        <taxon>Polyphaga</taxon>
        <taxon>Elateriformia</taxon>
        <taxon>Elateroidea</taxon>
        <taxon>Lampyridae</taxon>
        <taxon>Luciolinae</taxon>
        <taxon>Aquatica</taxon>
    </lineage>
</organism>
<feature type="region of interest" description="Disordered" evidence="1">
    <location>
        <begin position="232"/>
        <end position="255"/>
    </location>
</feature>
<comment type="caution">
    <text evidence="2">The sequence shown here is derived from an EMBL/GenBank/DDBJ whole genome shotgun (WGS) entry which is preliminary data.</text>
</comment>
<proteinExistence type="predicted"/>
<dbReference type="AlphaFoldDB" id="A0AAN7Q911"/>
<dbReference type="Proteomes" id="UP001353858">
    <property type="component" value="Unassembled WGS sequence"/>
</dbReference>
<reference evidence="3" key="1">
    <citation type="submission" date="2023-01" db="EMBL/GenBank/DDBJ databases">
        <title>Key to firefly adult light organ development and bioluminescence: homeobox transcription factors regulate luciferase expression and transportation to peroxisome.</title>
        <authorList>
            <person name="Fu X."/>
        </authorList>
    </citation>
    <scope>NUCLEOTIDE SEQUENCE [LARGE SCALE GENOMIC DNA]</scope>
</reference>
<evidence type="ECO:0000313" key="2">
    <source>
        <dbReference type="EMBL" id="KAK4883370.1"/>
    </source>
</evidence>